<keyword evidence="2" id="KW-1185">Reference proteome</keyword>
<dbReference type="Proteomes" id="UP000196342">
    <property type="component" value="Unassembled WGS sequence"/>
</dbReference>
<proteinExistence type="predicted"/>
<dbReference type="RefSeq" id="WP_011136586.1">
    <property type="nucleotide sequence ID" value="NZ_JABXOB010000014.1"/>
</dbReference>
<evidence type="ECO:0000313" key="1">
    <source>
        <dbReference type="EMBL" id="OVE49683.1"/>
    </source>
</evidence>
<sequence>MTKLTAQQVEEVLAFWFDASDDGALNRPREAWFRRDDAFDAEIRRRFLPLWQELAAGELAIDAGDARAALAWLIAADQFPRNLFRGEARAFSSDVLAREGARLVISQGLDQALPPVARVFVYLPFEHSEDIADQRLSLRLFQALDTALPGSNYYDYAQRHERVIAEFGRFPHRNAALGRTSTPAELSYLAQPGAGF</sequence>
<dbReference type="Pfam" id="PF06041">
    <property type="entry name" value="DUF924"/>
    <property type="match status" value="1"/>
</dbReference>
<dbReference type="InterPro" id="IPR010323">
    <property type="entry name" value="DUF924"/>
</dbReference>
<dbReference type="OMA" id="YMPYMHS"/>
<gene>
    <name evidence="1" type="ORF">CBW21_03700</name>
</gene>
<name>A0A202BDQ5_CHRVL</name>
<evidence type="ECO:0000313" key="2">
    <source>
        <dbReference type="Proteomes" id="UP000196342"/>
    </source>
</evidence>
<accession>A0A202BDQ5</accession>
<dbReference type="InterPro" id="IPR011990">
    <property type="entry name" value="TPR-like_helical_dom_sf"/>
</dbReference>
<dbReference type="SUPFAM" id="SSF48452">
    <property type="entry name" value="TPR-like"/>
    <property type="match status" value="1"/>
</dbReference>
<dbReference type="Gene3D" id="1.25.40.10">
    <property type="entry name" value="Tetratricopeptide repeat domain"/>
    <property type="match status" value="1"/>
</dbReference>
<organism evidence="1 2">
    <name type="scientific">Chromobacterium violaceum</name>
    <dbReference type="NCBI Taxonomy" id="536"/>
    <lineage>
        <taxon>Bacteria</taxon>
        <taxon>Pseudomonadati</taxon>
        <taxon>Pseudomonadota</taxon>
        <taxon>Betaproteobacteria</taxon>
        <taxon>Neisseriales</taxon>
        <taxon>Chromobacteriaceae</taxon>
        <taxon>Chromobacterium</taxon>
    </lineage>
</organism>
<protein>
    <submittedName>
        <fullName evidence="1">DUF924 domain-containing protein</fullName>
    </submittedName>
</protein>
<comment type="caution">
    <text evidence="1">The sequence shown here is derived from an EMBL/GenBank/DDBJ whole genome shotgun (WGS) entry which is preliminary data.</text>
</comment>
<dbReference type="Gene3D" id="1.20.58.320">
    <property type="entry name" value="TPR-like"/>
    <property type="match status" value="1"/>
</dbReference>
<reference evidence="1 2" key="1">
    <citation type="submission" date="2017-05" db="EMBL/GenBank/DDBJ databases">
        <title>Chromobacterium violaceum GHPS1 isolated from Hydrocarbon polluted soil in French Guiana display an awesome secondary metabolite arsenal and a battery of drug and heavy-metal-resistance and detoxification of xenobiotics proteins.</title>
        <authorList>
            <person name="Belbahri L."/>
        </authorList>
    </citation>
    <scope>NUCLEOTIDE SEQUENCE [LARGE SCALE GENOMIC DNA]</scope>
    <source>
        <strain evidence="1 2">GHPS1</strain>
    </source>
</reference>
<dbReference type="AlphaFoldDB" id="A0A202BDQ5"/>
<dbReference type="EMBL" id="NHOO01000003">
    <property type="protein sequence ID" value="OVE49683.1"/>
    <property type="molecule type" value="Genomic_DNA"/>
</dbReference>